<dbReference type="GO" id="GO:0000176">
    <property type="term" value="C:nuclear exosome (RNase complex)"/>
    <property type="evidence" value="ECO:0007669"/>
    <property type="project" value="TreeGrafter"/>
</dbReference>
<evidence type="ECO:0000256" key="4">
    <source>
        <dbReference type="ARBA" id="ARBA00022490"/>
    </source>
</evidence>
<dbReference type="GeneID" id="20525066"/>
<dbReference type="InterPro" id="IPR001247">
    <property type="entry name" value="ExoRNase_PH_dom1"/>
</dbReference>
<name>A0A058ZFQ9_FONAL</name>
<dbReference type="eggNOG" id="KOG1614">
    <property type="taxonomic scope" value="Eukaryota"/>
</dbReference>
<dbReference type="Pfam" id="PF01138">
    <property type="entry name" value="RNase_PH"/>
    <property type="match status" value="1"/>
</dbReference>
<comment type="subcellular location">
    <subcellularLocation>
        <location evidence="2">Cytoplasm</location>
    </subcellularLocation>
    <subcellularLocation>
        <location evidence="1">Nucleus</location>
    </subcellularLocation>
</comment>
<evidence type="ECO:0000256" key="3">
    <source>
        <dbReference type="ARBA" id="ARBA00006678"/>
    </source>
</evidence>
<dbReference type="PANTHER" id="PTHR11097:SF14">
    <property type="entry name" value="EXOSOME COMPLEX COMPONENT RRP45"/>
    <property type="match status" value="1"/>
</dbReference>
<evidence type="ECO:0000259" key="5">
    <source>
        <dbReference type="Pfam" id="PF01138"/>
    </source>
</evidence>
<evidence type="ECO:0000256" key="1">
    <source>
        <dbReference type="ARBA" id="ARBA00004123"/>
    </source>
</evidence>
<keyword evidence="4" id="KW-0963">Cytoplasm</keyword>
<dbReference type="GO" id="GO:0000467">
    <property type="term" value="P:exonucleolytic trimming to generate mature 3'-end of 5.8S rRNA from tricistronic rRNA transcript (SSU-rRNA, 5.8S rRNA, LSU-rRNA)"/>
    <property type="evidence" value="ECO:0007669"/>
    <property type="project" value="TreeGrafter"/>
</dbReference>
<evidence type="ECO:0000256" key="2">
    <source>
        <dbReference type="ARBA" id="ARBA00004496"/>
    </source>
</evidence>
<dbReference type="STRING" id="691883.A0A058ZFQ9"/>
<dbReference type="GO" id="GO:0000177">
    <property type="term" value="C:cytoplasmic exosome (RNase complex)"/>
    <property type="evidence" value="ECO:0007669"/>
    <property type="project" value="TreeGrafter"/>
</dbReference>
<dbReference type="AlphaFoldDB" id="A0A058ZFQ9"/>
<dbReference type="EMBL" id="KB932201">
    <property type="protein sequence ID" value="KCV72763.1"/>
    <property type="molecule type" value="Genomic_DNA"/>
</dbReference>
<sequence length="358" mass="38486">MNKTSATAYTNRLFMLESCKRKVRIDGRSVYEPRALKISFVGSPVVDQVALDAAARDDTSLDPLNDLSVPAAVDCQWQRGHAEARVGQTVVIARVSATIITPTIDRPAEGTFAVNCDIPADMPPTIPASQVQRLVDRAISETRVIDTTQLCIEVGTKVLAIRVDIRVLNDDGSLVDAATCAAIAALLHFRRPAFSVNDAGSVVIHPPTERAPLPLSIHHTPLALSFAFLRGSSDMILDPSSKEEELTLQPPLVKPTNLINMFSMMAHKPLTPAAENPKSDAESVADNDSEGAILTVVVNRQNEVCLVVKPGGAPVAPATVLHASRLALTVVADRLEVIRNAILADRLARKVQARLDCQ</sequence>
<dbReference type="InterPro" id="IPR020568">
    <property type="entry name" value="Ribosomal_Su5_D2-typ_SF"/>
</dbReference>
<dbReference type="PANTHER" id="PTHR11097">
    <property type="entry name" value="EXOSOME COMPLEX EXONUCLEASE RIBOSOMAL RNA PROCESSING PROTEIN"/>
    <property type="match status" value="1"/>
</dbReference>
<keyword evidence="7" id="KW-1185">Reference proteome</keyword>
<accession>A0A058ZFQ9</accession>
<dbReference type="SUPFAM" id="SSF55666">
    <property type="entry name" value="Ribonuclease PH domain 2-like"/>
    <property type="match status" value="2"/>
</dbReference>
<dbReference type="OrthoDB" id="10264038at2759"/>
<evidence type="ECO:0000313" key="7">
    <source>
        <dbReference type="Proteomes" id="UP000030693"/>
    </source>
</evidence>
<dbReference type="GO" id="GO:0016075">
    <property type="term" value="P:rRNA catabolic process"/>
    <property type="evidence" value="ECO:0007669"/>
    <property type="project" value="TreeGrafter"/>
</dbReference>
<dbReference type="GO" id="GO:0034473">
    <property type="term" value="P:U1 snRNA 3'-end processing"/>
    <property type="evidence" value="ECO:0007669"/>
    <property type="project" value="TreeGrafter"/>
</dbReference>
<dbReference type="InterPro" id="IPR027408">
    <property type="entry name" value="PNPase/RNase_PH_dom_sf"/>
</dbReference>
<protein>
    <recommendedName>
        <fullName evidence="5">Exoribonuclease phosphorolytic domain-containing protein</fullName>
    </recommendedName>
</protein>
<evidence type="ECO:0000313" key="6">
    <source>
        <dbReference type="EMBL" id="KCV72763.1"/>
    </source>
</evidence>
<dbReference type="InterPro" id="IPR050590">
    <property type="entry name" value="Exosome_comp_Rrp42_subfam"/>
</dbReference>
<proteinExistence type="inferred from homology"/>
<dbReference type="GO" id="GO:0035925">
    <property type="term" value="F:mRNA 3'-UTR AU-rich region binding"/>
    <property type="evidence" value="ECO:0007669"/>
    <property type="project" value="TreeGrafter"/>
</dbReference>
<reference evidence="6" key="1">
    <citation type="submission" date="2013-04" db="EMBL/GenBank/DDBJ databases">
        <title>The Genome Sequence of Fonticula alba ATCC 38817.</title>
        <authorList>
            <consortium name="The Broad Institute Genomics Platform"/>
            <person name="Russ C."/>
            <person name="Cuomo C."/>
            <person name="Burger G."/>
            <person name="Gray M.W."/>
            <person name="Holland P.W.H."/>
            <person name="King N."/>
            <person name="Lang F.B.F."/>
            <person name="Roger A.J."/>
            <person name="Ruiz-Trillo I."/>
            <person name="Brown M."/>
            <person name="Walker B."/>
            <person name="Young S."/>
            <person name="Zeng Q."/>
            <person name="Gargeya S."/>
            <person name="Fitzgerald M."/>
            <person name="Haas B."/>
            <person name="Abouelleil A."/>
            <person name="Allen A.W."/>
            <person name="Alvarado L."/>
            <person name="Arachchi H.M."/>
            <person name="Berlin A.M."/>
            <person name="Chapman S.B."/>
            <person name="Gainer-Dewar J."/>
            <person name="Goldberg J."/>
            <person name="Griggs A."/>
            <person name="Gujja S."/>
            <person name="Hansen M."/>
            <person name="Howarth C."/>
            <person name="Imamovic A."/>
            <person name="Ireland A."/>
            <person name="Larimer J."/>
            <person name="McCowan C."/>
            <person name="Murphy C."/>
            <person name="Pearson M."/>
            <person name="Poon T.W."/>
            <person name="Priest M."/>
            <person name="Roberts A."/>
            <person name="Saif S."/>
            <person name="Shea T."/>
            <person name="Sisk P."/>
            <person name="Sykes S."/>
            <person name="Wortman J."/>
            <person name="Nusbaum C."/>
            <person name="Birren B."/>
        </authorList>
    </citation>
    <scope>NUCLEOTIDE SEQUENCE [LARGE SCALE GENOMIC DNA]</scope>
    <source>
        <strain evidence="6">ATCC 38817</strain>
    </source>
</reference>
<dbReference type="Gene3D" id="3.30.230.70">
    <property type="entry name" value="GHMP Kinase, N-terminal domain"/>
    <property type="match status" value="1"/>
</dbReference>
<dbReference type="RefSeq" id="XP_009492464.1">
    <property type="nucleotide sequence ID" value="XM_009494189.1"/>
</dbReference>
<organism evidence="6">
    <name type="scientific">Fonticula alba</name>
    <name type="common">Slime mold</name>
    <dbReference type="NCBI Taxonomy" id="691883"/>
    <lineage>
        <taxon>Eukaryota</taxon>
        <taxon>Rotosphaerida</taxon>
        <taxon>Fonticulaceae</taxon>
        <taxon>Fonticula</taxon>
    </lineage>
</organism>
<dbReference type="GO" id="GO:0034476">
    <property type="term" value="P:U5 snRNA 3'-end processing"/>
    <property type="evidence" value="ECO:0007669"/>
    <property type="project" value="TreeGrafter"/>
</dbReference>
<gene>
    <name evidence="6" type="ORF">H696_00341</name>
</gene>
<feature type="domain" description="Exoribonuclease phosphorolytic" evidence="5">
    <location>
        <begin position="79"/>
        <end position="192"/>
    </location>
</feature>
<comment type="similarity">
    <text evidence="3">Belongs to the RNase PH family.</text>
</comment>
<dbReference type="InterPro" id="IPR036345">
    <property type="entry name" value="ExoRNase_PH_dom2_sf"/>
</dbReference>
<dbReference type="Proteomes" id="UP000030693">
    <property type="component" value="Unassembled WGS sequence"/>
</dbReference>
<dbReference type="GO" id="GO:0034475">
    <property type="term" value="P:U4 snRNA 3'-end processing"/>
    <property type="evidence" value="ECO:0007669"/>
    <property type="project" value="TreeGrafter"/>
</dbReference>
<dbReference type="GO" id="GO:0071028">
    <property type="term" value="P:nuclear mRNA surveillance"/>
    <property type="evidence" value="ECO:0007669"/>
    <property type="project" value="TreeGrafter"/>
</dbReference>
<dbReference type="GO" id="GO:0071038">
    <property type="term" value="P:TRAMP-dependent tRNA surveillance pathway"/>
    <property type="evidence" value="ECO:0007669"/>
    <property type="project" value="TreeGrafter"/>
</dbReference>
<dbReference type="SUPFAM" id="SSF54211">
    <property type="entry name" value="Ribosomal protein S5 domain 2-like"/>
    <property type="match status" value="1"/>
</dbReference>
<dbReference type="GO" id="GO:0071035">
    <property type="term" value="P:nuclear polyadenylation-dependent rRNA catabolic process"/>
    <property type="evidence" value="ECO:0007669"/>
    <property type="project" value="TreeGrafter"/>
</dbReference>
<dbReference type="OMA" id="FMLESCK"/>